<dbReference type="InterPro" id="IPR050389">
    <property type="entry name" value="LysR-type_TF"/>
</dbReference>
<dbReference type="Pfam" id="PF03466">
    <property type="entry name" value="LysR_substrate"/>
    <property type="match status" value="1"/>
</dbReference>
<accession>A0A560G1W9</accession>
<proteinExistence type="inferred from homology"/>
<dbReference type="GO" id="GO:0003700">
    <property type="term" value="F:DNA-binding transcription factor activity"/>
    <property type="evidence" value="ECO:0007669"/>
    <property type="project" value="InterPro"/>
</dbReference>
<dbReference type="Pfam" id="PF00126">
    <property type="entry name" value="HTH_1"/>
    <property type="match status" value="1"/>
</dbReference>
<keyword evidence="2" id="KW-0805">Transcription regulation</keyword>
<evidence type="ECO:0000256" key="4">
    <source>
        <dbReference type="ARBA" id="ARBA00023163"/>
    </source>
</evidence>
<dbReference type="Gene3D" id="1.10.10.10">
    <property type="entry name" value="Winged helix-like DNA-binding domain superfamily/Winged helix DNA-binding domain"/>
    <property type="match status" value="1"/>
</dbReference>
<keyword evidence="3" id="KW-0238">DNA-binding</keyword>
<evidence type="ECO:0000313" key="7">
    <source>
        <dbReference type="Proteomes" id="UP000316545"/>
    </source>
</evidence>
<dbReference type="Gene3D" id="3.40.190.10">
    <property type="entry name" value="Periplasmic binding protein-like II"/>
    <property type="match status" value="2"/>
</dbReference>
<evidence type="ECO:0000313" key="6">
    <source>
        <dbReference type="EMBL" id="TWB27832.1"/>
    </source>
</evidence>
<gene>
    <name evidence="6" type="ORF">FBZ88_106297</name>
</gene>
<evidence type="ECO:0000256" key="2">
    <source>
        <dbReference type="ARBA" id="ARBA00023015"/>
    </source>
</evidence>
<evidence type="ECO:0000259" key="5">
    <source>
        <dbReference type="PROSITE" id="PS50931"/>
    </source>
</evidence>
<dbReference type="GO" id="GO:0003677">
    <property type="term" value="F:DNA binding"/>
    <property type="evidence" value="ECO:0007669"/>
    <property type="project" value="UniProtKB-KW"/>
</dbReference>
<dbReference type="PROSITE" id="PS50931">
    <property type="entry name" value="HTH_LYSR"/>
    <property type="match status" value="1"/>
</dbReference>
<dbReference type="AlphaFoldDB" id="A0A560G1W9"/>
<dbReference type="SUPFAM" id="SSF53850">
    <property type="entry name" value="Periplasmic binding protein-like II"/>
    <property type="match status" value="1"/>
</dbReference>
<dbReference type="InterPro" id="IPR005119">
    <property type="entry name" value="LysR_subst-bd"/>
</dbReference>
<dbReference type="InterPro" id="IPR000847">
    <property type="entry name" value="LysR_HTH_N"/>
</dbReference>
<keyword evidence="7" id="KW-1185">Reference proteome</keyword>
<organism evidence="6 7">
    <name type="scientific">Nitrospirillum amazonense</name>
    <dbReference type="NCBI Taxonomy" id="28077"/>
    <lineage>
        <taxon>Bacteria</taxon>
        <taxon>Pseudomonadati</taxon>
        <taxon>Pseudomonadota</taxon>
        <taxon>Alphaproteobacteria</taxon>
        <taxon>Rhodospirillales</taxon>
        <taxon>Azospirillaceae</taxon>
        <taxon>Nitrospirillum</taxon>
    </lineage>
</organism>
<dbReference type="InterPro" id="IPR036388">
    <property type="entry name" value="WH-like_DNA-bd_sf"/>
</dbReference>
<dbReference type="PANTHER" id="PTHR30118:SF15">
    <property type="entry name" value="TRANSCRIPTIONAL REGULATORY PROTEIN"/>
    <property type="match status" value="1"/>
</dbReference>
<sequence length="328" mass="36059">MNGWEVYARYTMNNVHDIRLLSRLDLNLLRVFDAVYRARSLTRAADELALSQSAVSHALARLRDQLGPHLGAGDEPLFPRDGRGVAPSALARRLAPRVREALAALGRALADAQDFQPDRDLRQAVIAMPEAVEPALLPAMMARLRRHLAEGSSPRLDSVRLDRATMKADLARGRMDLAVDVTLAPDPDLRHLPLLSDDYCLVAAAGHAPVDLEGYMAAAHIAVSSRRSGPAVEDYALLRLGIQRKISLRCQRYETACRVVAEAGLKGGGLLLTMGRHHSQPLVDGSRGTLVTLPLPLDMPPLAFNLYWHRASDDDPANRWLRDVLRPT</sequence>
<dbReference type="CDD" id="cd08417">
    <property type="entry name" value="PBP2_Nitroaromatics_like"/>
    <property type="match status" value="1"/>
</dbReference>
<comment type="caution">
    <text evidence="6">The sequence shown here is derived from an EMBL/GenBank/DDBJ whole genome shotgun (WGS) entry which is preliminary data.</text>
</comment>
<evidence type="ECO:0000256" key="1">
    <source>
        <dbReference type="ARBA" id="ARBA00009437"/>
    </source>
</evidence>
<reference evidence="6 7" key="1">
    <citation type="submission" date="2019-06" db="EMBL/GenBank/DDBJ databases">
        <title>Genomic Encyclopedia of Type Strains, Phase IV (KMG-V): Genome sequencing to study the core and pangenomes of soil and plant-associated prokaryotes.</title>
        <authorList>
            <person name="Whitman W."/>
        </authorList>
    </citation>
    <scope>NUCLEOTIDE SEQUENCE [LARGE SCALE GENOMIC DNA]</scope>
    <source>
        <strain evidence="6 7">BR 11865</strain>
    </source>
</reference>
<dbReference type="Proteomes" id="UP000316545">
    <property type="component" value="Unassembled WGS sequence"/>
</dbReference>
<keyword evidence="4" id="KW-0804">Transcription</keyword>
<dbReference type="SUPFAM" id="SSF46785">
    <property type="entry name" value="Winged helix' DNA-binding domain"/>
    <property type="match status" value="1"/>
</dbReference>
<name>A0A560G1W9_9PROT</name>
<dbReference type="InterPro" id="IPR037402">
    <property type="entry name" value="YidZ_PBP2"/>
</dbReference>
<dbReference type="PANTHER" id="PTHR30118">
    <property type="entry name" value="HTH-TYPE TRANSCRIPTIONAL REGULATOR LEUO-RELATED"/>
    <property type="match status" value="1"/>
</dbReference>
<comment type="similarity">
    <text evidence="1">Belongs to the LysR transcriptional regulatory family.</text>
</comment>
<protein>
    <submittedName>
        <fullName evidence="6">LysR family transcriptional regulator</fullName>
    </submittedName>
</protein>
<evidence type="ECO:0000256" key="3">
    <source>
        <dbReference type="ARBA" id="ARBA00023125"/>
    </source>
</evidence>
<dbReference type="InterPro" id="IPR036390">
    <property type="entry name" value="WH_DNA-bd_sf"/>
</dbReference>
<dbReference type="EMBL" id="VITO01000006">
    <property type="protein sequence ID" value="TWB27832.1"/>
    <property type="molecule type" value="Genomic_DNA"/>
</dbReference>
<feature type="domain" description="HTH lysR-type" evidence="5">
    <location>
        <begin position="24"/>
        <end position="88"/>
    </location>
</feature>